<dbReference type="Gene3D" id="3.30.70.330">
    <property type="match status" value="1"/>
</dbReference>
<dbReference type="Pfam" id="PF00076">
    <property type="entry name" value="RRM_1"/>
    <property type="match status" value="1"/>
</dbReference>
<dbReference type="InterPro" id="IPR000504">
    <property type="entry name" value="RRM_dom"/>
</dbReference>
<proteinExistence type="predicted"/>
<accession>A0ABR2LC43</accession>
<name>A0ABR2LC43_9EUKA</name>
<dbReference type="SMART" id="SM00360">
    <property type="entry name" value="RRM"/>
    <property type="match status" value="1"/>
</dbReference>
<dbReference type="PANTHER" id="PTHR13952">
    <property type="entry name" value="U1 SMALL NUCLEAR RIBONUCLEOPROTEIN 70 KD"/>
    <property type="match status" value="1"/>
</dbReference>
<sequence length="212" mass="25441">MDNEIDAITKVVLVQNVNYIVSEDDIRRFFENCGTIKKIRIIVDKRGKPKGNVYVAFENHDMALNALSKDEKRLLDRYVFVDQNKSPNMEKEMTQGEEILKFKPMLGKPYSENQLILEAYDELKKQKEKEEEIQKEKEKLKEEEEKRKEEEKINNAKEISVNQHKKHKNSQKDKSYHRKHHRDMHHRHHKHHNDDSDDDDRPIYYSEIPDMA</sequence>
<gene>
    <name evidence="6" type="ORF">M9Y10_002313</name>
</gene>
<evidence type="ECO:0000259" key="5">
    <source>
        <dbReference type="PROSITE" id="PS50102"/>
    </source>
</evidence>
<protein>
    <submittedName>
        <fullName evidence="6">Squamous cell carcinoma antigen recognized by T-cells 3</fullName>
    </submittedName>
</protein>
<evidence type="ECO:0000256" key="3">
    <source>
        <dbReference type="PROSITE-ProRule" id="PRU00176"/>
    </source>
</evidence>
<evidence type="ECO:0000313" key="6">
    <source>
        <dbReference type="EMBL" id="KAK8899990.1"/>
    </source>
</evidence>
<dbReference type="InterPro" id="IPR051183">
    <property type="entry name" value="U1_U11-U12_snRNP_70-35kDa"/>
</dbReference>
<feature type="region of interest" description="Disordered" evidence="4">
    <location>
        <begin position="134"/>
        <end position="212"/>
    </location>
</feature>
<evidence type="ECO:0000256" key="4">
    <source>
        <dbReference type="SAM" id="MobiDB-lite"/>
    </source>
</evidence>
<evidence type="ECO:0000256" key="2">
    <source>
        <dbReference type="ARBA" id="ARBA00023242"/>
    </source>
</evidence>
<dbReference type="Proteomes" id="UP001470230">
    <property type="component" value="Unassembled WGS sequence"/>
</dbReference>
<organism evidence="6 7">
    <name type="scientific">Tritrichomonas musculus</name>
    <dbReference type="NCBI Taxonomy" id="1915356"/>
    <lineage>
        <taxon>Eukaryota</taxon>
        <taxon>Metamonada</taxon>
        <taxon>Parabasalia</taxon>
        <taxon>Tritrichomonadida</taxon>
        <taxon>Tritrichomonadidae</taxon>
        <taxon>Tritrichomonas</taxon>
    </lineage>
</organism>
<keyword evidence="3" id="KW-0694">RNA-binding</keyword>
<reference evidence="6 7" key="1">
    <citation type="submission" date="2024-04" db="EMBL/GenBank/DDBJ databases">
        <title>Tritrichomonas musculus Genome.</title>
        <authorList>
            <person name="Alves-Ferreira E."/>
            <person name="Grigg M."/>
            <person name="Lorenzi H."/>
            <person name="Galac M."/>
        </authorList>
    </citation>
    <scope>NUCLEOTIDE SEQUENCE [LARGE SCALE GENOMIC DNA]</scope>
    <source>
        <strain evidence="6 7">EAF2021</strain>
    </source>
</reference>
<feature type="compositionally biased region" description="Basic residues" evidence="4">
    <location>
        <begin position="163"/>
        <end position="191"/>
    </location>
</feature>
<feature type="domain" description="RRM" evidence="5">
    <location>
        <begin position="10"/>
        <end position="86"/>
    </location>
</feature>
<keyword evidence="7" id="KW-1185">Reference proteome</keyword>
<dbReference type="PROSITE" id="PS50102">
    <property type="entry name" value="RRM"/>
    <property type="match status" value="1"/>
</dbReference>
<dbReference type="EMBL" id="JAPFFF010000001">
    <property type="protein sequence ID" value="KAK8899990.1"/>
    <property type="molecule type" value="Genomic_DNA"/>
</dbReference>
<evidence type="ECO:0000256" key="1">
    <source>
        <dbReference type="ARBA" id="ARBA00004123"/>
    </source>
</evidence>
<evidence type="ECO:0000313" key="7">
    <source>
        <dbReference type="Proteomes" id="UP001470230"/>
    </source>
</evidence>
<dbReference type="SUPFAM" id="SSF54928">
    <property type="entry name" value="RNA-binding domain, RBD"/>
    <property type="match status" value="1"/>
</dbReference>
<dbReference type="InterPro" id="IPR035979">
    <property type="entry name" value="RBD_domain_sf"/>
</dbReference>
<keyword evidence="2" id="KW-0539">Nucleus</keyword>
<dbReference type="InterPro" id="IPR012677">
    <property type="entry name" value="Nucleotide-bd_a/b_plait_sf"/>
</dbReference>
<comment type="subcellular location">
    <subcellularLocation>
        <location evidence="1">Nucleus</location>
    </subcellularLocation>
</comment>
<comment type="caution">
    <text evidence="6">The sequence shown here is derived from an EMBL/GenBank/DDBJ whole genome shotgun (WGS) entry which is preliminary data.</text>
</comment>
<feature type="compositionally biased region" description="Basic and acidic residues" evidence="4">
    <location>
        <begin position="134"/>
        <end position="155"/>
    </location>
</feature>